<organism evidence="6">
    <name type="scientific">Physcomitrium patens</name>
    <name type="common">Spreading-leaved earth moss</name>
    <name type="synonym">Physcomitrella patens</name>
    <dbReference type="NCBI Taxonomy" id="3218"/>
    <lineage>
        <taxon>Eukaryota</taxon>
        <taxon>Viridiplantae</taxon>
        <taxon>Streptophyta</taxon>
        <taxon>Embryophyta</taxon>
        <taxon>Bryophyta</taxon>
        <taxon>Bryophytina</taxon>
        <taxon>Bryopsida</taxon>
        <taxon>Funariidae</taxon>
        <taxon>Funariales</taxon>
        <taxon>Funariaceae</taxon>
        <taxon>Physcomitrium</taxon>
    </lineage>
</organism>
<dbReference type="STRING" id="3218.A0A2K1L0V2"/>
<dbReference type="OMA" id="PFAHFQH"/>
<dbReference type="PaxDb" id="3218-PP1S84_119V6.1"/>
<dbReference type="InterPro" id="IPR011990">
    <property type="entry name" value="TPR-like_helical_dom_sf"/>
</dbReference>
<reference evidence="6 8" key="2">
    <citation type="journal article" date="2018" name="Plant J.">
        <title>The Physcomitrella patens chromosome-scale assembly reveals moss genome structure and evolution.</title>
        <authorList>
            <person name="Lang D."/>
            <person name="Ullrich K.K."/>
            <person name="Murat F."/>
            <person name="Fuchs J."/>
            <person name="Jenkins J."/>
            <person name="Haas F.B."/>
            <person name="Piednoel M."/>
            <person name="Gundlach H."/>
            <person name="Van Bel M."/>
            <person name="Meyberg R."/>
            <person name="Vives C."/>
            <person name="Morata J."/>
            <person name="Symeonidi A."/>
            <person name="Hiss M."/>
            <person name="Muchero W."/>
            <person name="Kamisugi Y."/>
            <person name="Saleh O."/>
            <person name="Blanc G."/>
            <person name="Decker E.L."/>
            <person name="van Gessel N."/>
            <person name="Grimwood J."/>
            <person name="Hayes R.D."/>
            <person name="Graham S.W."/>
            <person name="Gunter L.E."/>
            <person name="McDaniel S.F."/>
            <person name="Hoernstein S.N.W."/>
            <person name="Larsson A."/>
            <person name="Li F.W."/>
            <person name="Perroud P.F."/>
            <person name="Phillips J."/>
            <person name="Ranjan P."/>
            <person name="Rokshar D.S."/>
            <person name="Rothfels C.J."/>
            <person name="Schneider L."/>
            <person name="Shu S."/>
            <person name="Stevenson D.W."/>
            <person name="Thummler F."/>
            <person name="Tillich M."/>
            <person name="Villarreal Aguilar J.C."/>
            <person name="Widiez T."/>
            <person name="Wong G.K."/>
            <person name="Wymore A."/>
            <person name="Zhang Y."/>
            <person name="Zimmer A.D."/>
            <person name="Quatrano R.S."/>
            <person name="Mayer K.F.X."/>
            <person name="Goodstein D."/>
            <person name="Casacuberta J.M."/>
            <person name="Vandepoele K."/>
            <person name="Reski R."/>
            <person name="Cuming A.C."/>
            <person name="Tuskan G.A."/>
            <person name="Maumus F."/>
            <person name="Salse J."/>
            <person name="Schmutz J."/>
            <person name="Rensing S.A."/>
        </authorList>
    </citation>
    <scope>NUCLEOTIDE SEQUENCE [LARGE SCALE GENOMIC DNA]</scope>
    <source>
        <strain evidence="7 8">cv. Gransden 2004</strain>
    </source>
</reference>
<dbReference type="InterPro" id="IPR036869">
    <property type="entry name" value="J_dom_sf"/>
</dbReference>
<dbReference type="FunCoup" id="A0A2K1L0V2">
    <property type="interactions" value="4486"/>
</dbReference>
<dbReference type="PROSITE" id="PS00636">
    <property type="entry name" value="DNAJ_1"/>
    <property type="match status" value="1"/>
</dbReference>
<dbReference type="PROSITE" id="PS50005">
    <property type="entry name" value="TPR"/>
    <property type="match status" value="4"/>
</dbReference>
<dbReference type="KEGG" id="ppp:112278813"/>
<dbReference type="InterPro" id="IPR001623">
    <property type="entry name" value="DnaJ_domain"/>
</dbReference>
<keyword evidence="2 3" id="KW-0802">TPR repeat</keyword>
<dbReference type="FunFam" id="1.10.287.110:FF:000055">
    <property type="entry name" value="DnaJ subfamily C member 7"/>
    <property type="match status" value="1"/>
</dbReference>
<dbReference type="SUPFAM" id="SSF48452">
    <property type="entry name" value="TPR-like"/>
    <property type="match status" value="1"/>
</dbReference>
<dbReference type="OrthoDB" id="10250354at2759"/>
<dbReference type="PANTHER" id="PTHR45188:SF2">
    <property type="entry name" value="DNAJ HOMOLOG SUBFAMILY C MEMBER 7"/>
    <property type="match status" value="1"/>
</dbReference>
<feature type="compositionally biased region" description="Gly residues" evidence="4">
    <location>
        <begin position="483"/>
        <end position="495"/>
    </location>
</feature>
<evidence type="ECO:0000256" key="2">
    <source>
        <dbReference type="ARBA" id="ARBA00022803"/>
    </source>
</evidence>
<feature type="repeat" description="TPR" evidence="3">
    <location>
        <begin position="356"/>
        <end position="389"/>
    </location>
</feature>
<dbReference type="InterPro" id="IPR013105">
    <property type="entry name" value="TPR_2"/>
</dbReference>
<accession>A0A2K1L0V2</accession>
<dbReference type="Gramene" id="Pp3c2_9790V3.2">
    <property type="protein sequence ID" value="Pp3c2_9790V3.2"/>
    <property type="gene ID" value="Pp3c2_9790"/>
</dbReference>
<dbReference type="SMART" id="SM00028">
    <property type="entry name" value="TPR"/>
    <property type="match status" value="8"/>
</dbReference>
<dbReference type="Pfam" id="PF00226">
    <property type="entry name" value="DnaJ"/>
    <property type="match status" value="1"/>
</dbReference>
<feature type="region of interest" description="Disordered" evidence="4">
    <location>
        <begin position="466"/>
        <end position="495"/>
    </location>
</feature>
<dbReference type="PANTHER" id="PTHR45188">
    <property type="entry name" value="DNAJ PROTEIN P58IPK HOMOLOG"/>
    <property type="match status" value="1"/>
</dbReference>
<sequence length="514" mass="57495">MRMGKSGGGTGHLGGELQWRLFDGSVCWRQGTSYFRGIALAVLFLCQAFHAFASDAASYLQSGDAALSSGDYTIAIKQYSKFIELDPAAPLGFTKRSAVYLQQRKYREALVDLDRALSVDSTFFQGYLNRGRLLRQMCRFKEAEKDFDKVLELKPGHSHGTKDLKQSVHAAALLEKATALFDAEDFDQAAEALENVLDISSECAQARLLRAKLALKKKDFSDAVAEAGRVLKLDDGDLDALLVRGNAYFYLADHDVALRHYQSGLRLDPEHGELKKQYFKLKLLLRKTKAAEEALEKNKLRTAVEAYYAALEVVPDHDLHNIKLNMGLCKALVKLGRGKDAVTRCSLVVGMDSASVEALQQRAEARLLVEDWEGAVADFKAAIEQNPQDHDLREGLHRAEHALKLSKRKDWYKILGLTNTASAAEIKRAYKKLALQWHPDKNQDNKEEAENKFREVAEAYEVLGNEEKRERYDRGEDMEEQQMGGGHGYNPFNGGGQTFSFQFEGGFPGGGFHF</sequence>
<dbReference type="RefSeq" id="XP_024368378.1">
    <property type="nucleotide sequence ID" value="XM_024512610.2"/>
</dbReference>
<evidence type="ECO:0000259" key="5">
    <source>
        <dbReference type="PROSITE" id="PS50076"/>
    </source>
</evidence>
<dbReference type="InterPro" id="IPR018253">
    <property type="entry name" value="DnaJ_domain_CS"/>
</dbReference>
<dbReference type="SUPFAM" id="SSF46565">
    <property type="entry name" value="Chaperone J-domain"/>
    <property type="match status" value="1"/>
</dbReference>
<evidence type="ECO:0000313" key="7">
    <source>
        <dbReference type="EnsemblPlants" id="Pp3c2_9790V3.1"/>
    </source>
</evidence>
<dbReference type="GO" id="GO:0005788">
    <property type="term" value="C:endoplasmic reticulum lumen"/>
    <property type="evidence" value="ECO:0000318"/>
    <property type="project" value="GO_Central"/>
</dbReference>
<dbReference type="AlphaFoldDB" id="A0A2K1L0V2"/>
<evidence type="ECO:0000313" key="8">
    <source>
        <dbReference type="Proteomes" id="UP000006727"/>
    </source>
</evidence>
<dbReference type="Gramene" id="Pp3c2_9790V3.1">
    <property type="protein sequence ID" value="Pp3c2_9790V3.1"/>
    <property type="gene ID" value="Pp3c2_9790"/>
</dbReference>
<dbReference type="PRINTS" id="PR00625">
    <property type="entry name" value="JDOMAIN"/>
</dbReference>
<dbReference type="Gene3D" id="1.25.40.10">
    <property type="entry name" value="Tetratricopeptide repeat domain"/>
    <property type="match status" value="1"/>
</dbReference>
<evidence type="ECO:0000256" key="3">
    <source>
        <dbReference type="PROSITE-ProRule" id="PRU00339"/>
    </source>
</evidence>
<feature type="domain" description="J" evidence="5">
    <location>
        <begin position="410"/>
        <end position="476"/>
    </location>
</feature>
<dbReference type="Proteomes" id="UP000006727">
    <property type="component" value="Chromosome 2"/>
</dbReference>
<dbReference type="PROSITE" id="PS50076">
    <property type="entry name" value="DNAJ_2"/>
    <property type="match status" value="1"/>
</dbReference>
<keyword evidence="1" id="KW-0677">Repeat</keyword>
<dbReference type="Pfam" id="PF07719">
    <property type="entry name" value="TPR_2"/>
    <property type="match status" value="1"/>
</dbReference>
<reference evidence="7" key="3">
    <citation type="submission" date="2020-12" db="UniProtKB">
        <authorList>
            <consortium name="EnsemblPlants"/>
        </authorList>
    </citation>
    <scope>IDENTIFICATION</scope>
</reference>
<dbReference type="Pfam" id="PF13432">
    <property type="entry name" value="TPR_16"/>
    <property type="match status" value="1"/>
</dbReference>
<feature type="repeat" description="TPR" evidence="3">
    <location>
        <begin position="56"/>
        <end position="89"/>
    </location>
</feature>
<feature type="compositionally biased region" description="Basic and acidic residues" evidence="4">
    <location>
        <begin position="466"/>
        <end position="475"/>
    </location>
</feature>
<evidence type="ECO:0000256" key="4">
    <source>
        <dbReference type="SAM" id="MobiDB-lite"/>
    </source>
</evidence>
<gene>
    <name evidence="7" type="primary">LOC112278813</name>
    <name evidence="6" type="ORF">PHYPA_002452</name>
</gene>
<dbReference type="EnsemblPlants" id="Pp3c2_9790V3.1">
    <property type="protein sequence ID" value="Pp3c2_9790V3.1"/>
    <property type="gene ID" value="Pp3c2_9790"/>
</dbReference>
<dbReference type="CDD" id="cd06257">
    <property type="entry name" value="DnaJ"/>
    <property type="match status" value="1"/>
</dbReference>
<reference evidence="6 8" key="1">
    <citation type="journal article" date="2008" name="Science">
        <title>The Physcomitrella genome reveals evolutionary insights into the conquest of land by plants.</title>
        <authorList>
            <person name="Rensing S."/>
            <person name="Lang D."/>
            <person name="Zimmer A."/>
            <person name="Terry A."/>
            <person name="Salamov A."/>
            <person name="Shapiro H."/>
            <person name="Nishiyama T."/>
            <person name="Perroud P.-F."/>
            <person name="Lindquist E."/>
            <person name="Kamisugi Y."/>
            <person name="Tanahashi T."/>
            <person name="Sakakibara K."/>
            <person name="Fujita T."/>
            <person name="Oishi K."/>
            <person name="Shin-I T."/>
            <person name="Kuroki Y."/>
            <person name="Toyoda A."/>
            <person name="Suzuki Y."/>
            <person name="Hashimoto A."/>
            <person name="Yamaguchi K."/>
            <person name="Sugano A."/>
            <person name="Kohara Y."/>
            <person name="Fujiyama A."/>
            <person name="Anterola A."/>
            <person name="Aoki S."/>
            <person name="Ashton N."/>
            <person name="Barbazuk W.B."/>
            <person name="Barker E."/>
            <person name="Bennetzen J."/>
            <person name="Bezanilla M."/>
            <person name="Blankenship R."/>
            <person name="Cho S.H."/>
            <person name="Dutcher S."/>
            <person name="Estelle M."/>
            <person name="Fawcett J.A."/>
            <person name="Gundlach H."/>
            <person name="Hanada K."/>
            <person name="Heyl A."/>
            <person name="Hicks K.A."/>
            <person name="Hugh J."/>
            <person name="Lohr M."/>
            <person name="Mayer K."/>
            <person name="Melkozernov A."/>
            <person name="Murata T."/>
            <person name="Nelson D."/>
            <person name="Pils B."/>
            <person name="Prigge M."/>
            <person name="Reiss B."/>
            <person name="Renner T."/>
            <person name="Rombauts S."/>
            <person name="Rushton P."/>
            <person name="Sanderfoot A."/>
            <person name="Schween G."/>
            <person name="Shiu S.-H."/>
            <person name="Stueber K."/>
            <person name="Theodoulou F.L."/>
            <person name="Tu H."/>
            <person name="Van de Peer Y."/>
            <person name="Verrier P.J."/>
            <person name="Waters E."/>
            <person name="Wood A."/>
            <person name="Yang L."/>
            <person name="Cove D."/>
            <person name="Cuming A."/>
            <person name="Hasebe M."/>
            <person name="Lucas S."/>
            <person name="Mishler D.B."/>
            <person name="Reski R."/>
            <person name="Grigoriev I."/>
            <person name="Quatrano R.S."/>
            <person name="Boore J.L."/>
        </authorList>
    </citation>
    <scope>NUCLEOTIDE SEQUENCE [LARGE SCALE GENOMIC DNA]</scope>
    <source>
        <strain evidence="7 8">cv. Gransden 2004</strain>
    </source>
</reference>
<protein>
    <recommendedName>
        <fullName evidence="5">J domain-containing protein</fullName>
    </recommendedName>
</protein>
<dbReference type="GeneID" id="112278813"/>
<dbReference type="Gene3D" id="1.10.287.110">
    <property type="entry name" value="DnaJ domain"/>
    <property type="match status" value="1"/>
</dbReference>
<keyword evidence="8" id="KW-1185">Reference proteome</keyword>
<dbReference type="SMART" id="SM00271">
    <property type="entry name" value="DnaJ"/>
    <property type="match status" value="1"/>
</dbReference>
<evidence type="ECO:0000313" key="6">
    <source>
        <dbReference type="EMBL" id="PNR59660.1"/>
    </source>
</evidence>
<dbReference type="EMBL" id="ABEU02000002">
    <property type="protein sequence ID" value="PNR59660.1"/>
    <property type="molecule type" value="Genomic_DNA"/>
</dbReference>
<dbReference type="Pfam" id="PF13181">
    <property type="entry name" value="TPR_8"/>
    <property type="match status" value="1"/>
</dbReference>
<feature type="repeat" description="TPR" evidence="3">
    <location>
        <begin position="124"/>
        <end position="157"/>
    </location>
</feature>
<proteinExistence type="predicted"/>
<feature type="repeat" description="TPR" evidence="3">
    <location>
        <begin position="238"/>
        <end position="271"/>
    </location>
</feature>
<evidence type="ECO:0000256" key="1">
    <source>
        <dbReference type="ARBA" id="ARBA00022737"/>
    </source>
</evidence>
<dbReference type="InterPro" id="IPR019734">
    <property type="entry name" value="TPR_rpt"/>
</dbReference>
<dbReference type="EnsemblPlants" id="Pp3c2_9790V3.2">
    <property type="protein sequence ID" value="Pp3c2_9790V3.2"/>
    <property type="gene ID" value="Pp3c2_9790"/>
</dbReference>
<name>A0A2K1L0V2_PHYPA</name>